<comment type="caution">
    <text evidence="2">The sequence shown here is derived from an EMBL/GenBank/DDBJ whole genome shotgun (WGS) entry which is preliminary data.</text>
</comment>
<dbReference type="AlphaFoldDB" id="A0AAV7HCE9"/>
<accession>A0AAV7HCE9</accession>
<gene>
    <name evidence="2" type="ORF">IEQ34_005366</name>
</gene>
<sequence>MREMSTVLKTGPPVELATGQPAVDHIRMEAHSSQFATSNHSVCNTPCKKIQVSSFERLLDVEGIMWESCEKSWRVEKEKGSMDLLGLLWEEKLHCQMSRFSTFTKRVKKDYKEGEKASRFVAFTMRVKRASNVLCLTKRVKRIPILCRIDLAKSTIMENIGKEQKFKVWYNIAASNTICCGAIIDTNGAPKYGHDNVQSLFDSTATLKESARQSPANYSSAPALEESALLQSPVFYVCNLKESYRLKVKLLVYGKFHSTETNTAVPHQFHHCSIDSTAVVAEARYIDWVITKTLIPEHGFLNPTKTILQTISIRGWGHFCEDPFAAIVNIMHEFFANGKDAIDFKYFIRGKWSMKFDEYFPFGHAPFDPQEIFDLLCGPNSGAKWRTREERITNLSASYMSQTSKSWHYFISSRIIPSKNISEVTKGRALLNFVIQKGYTINIEKLILSSLTYIMRGSTLVGLGHPSLIYAHCVVVGVRGDQNEEQPLQEKQLLPADKIRR</sequence>
<protein>
    <recommendedName>
        <fullName evidence="1">Putative plant transposon protein domain-containing protein</fullName>
    </recommendedName>
</protein>
<reference evidence="2 3" key="1">
    <citation type="journal article" date="2021" name="Hortic Res">
        <title>Chromosome-scale assembly of the Dendrobium chrysotoxum genome enhances the understanding of orchid evolution.</title>
        <authorList>
            <person name="Zhang Y."/>
            <person name="Zhang G.Q."/>
            <person name="Zhang D."/>
            <person name="Liu X.D."/>
            <person name="Xu X.Y."/>
            <person name="Sun W.H."/>
            <person name="Yu X."/>
            <person name="Zhu X."/>
            <person name="Wang Z.W."/>
            <person name="Zhao X."/>
            <person name="Zhong W.Y."/>
            <person name="Chen H."/>
            <person name="Yin W.L."/>
            <person name="Huang T."/>
            <person name="Niu S.C."/>
            <person name="Liu Z.J."/>
        </authorList>
    </citation>
    <scope>NUCLEOTIDE SEQUENCE [LARGE SCALE GENOMIC DNA]</scope>
    <source>
        <strain evidence="2">Lindl</strain>
    </source>
</reference>
<proteinExistence type="predicted"/>
<organism evidence="2 3">
    <name type="scientific">Dendrobium chrysotoxum</name>
    <name type="common">Orchid</name>
    <dbReference type="NCBI Taxonomy" id="161865"/>
    <lineage>
        <taxon>Eukaryota</taxon>
        <taxon>Viridiplantae</taxon>
        <taxon>Streptophyta</taxon>
        <taxon>Embryophyta</taxon>
        <taxon>Tracheophyta</taxon>
        <taxon>Spermatophyta</taxon>
        <taxon>Magnoliopsida</taxon>
        <taxon>Liliopsida</taxon>
        <taxon>Asparagales</taxon>
        <taxon>Orchidaceae</taxon>
        <taxon>Epidendroideae</taxon>
        <taxon>Malaxideae</taxon>
        <taxon>Dendrobiinae</taxon>
        <taxon>Dendrobium</taxon>
    </lineage>
</organism>
<dbReference type="EMBL" id="JAGFBR010000006">
    <property type="protein sequence ID" value="KAH0465263.1"/>
    <property type="molecule type" value="Genomic_DNA"/>
</dbReference>
<evidence type="ECO:0000313" key="3">
    <source>
        <dbReference type="Proteomes" id="UP000775213"/>
    </source>
</evidence>
<dbReference type="Proteomes" id="UP000775213">
    <property type="component" value="Unassembled WGS sequence"/>
</dbReference>
<keyword evidence="3" id="KW-1185">Reference proteome</keyword>
<feature type="domain" description="Putative plant transposon protein" evidence="1">
    <location>
        <begin position="314"/>
        <end position="478"/>
    </location>
</feature>
<dbReference type="Pfam" id="PF20167">
    <property type="entry name" value="Transposase_32"/>
    <property type="match status" value="1"/>
</dbReference>
<evidence type="ECO:0000313" key="2">
    <source>
        <dbReference type="EMBL" id="KAH0465263.1"/>
    </source>
</evidence>
<dbReference type="InterPro" id="IPR046796">
    <property type="entry name" value="Transposase_32_dom"/>
</dbReference>
<name>A0AAV7HCE9_DENCH</name>
<evidence type="ECO:0000259" key="1">
    <source>
        <dbReference type="Pfam" id="PF20167"/>
    </source>
</evidence>